<name>A0A067YC99_9CRUS</name>
<keyword evidence="8" id="KW-0406">Ion transport</keyword>
<evidence type="ECO:0000256" key="5">
    <source>
        <dbReference type="ARBA" id="ARBA00022692"/>
    </source>
</evidence>
<sequence length="221" mass="25148">MMTNLFSSFDPMSSTFNMQLNWTAMFLFLIVFFPLYWITNSKSSIMYSELTSYITKEFMPLFKSYKNIIFFNVLFMFILINNIFGLMPYTFTSTAHIAMTLSMALTIWFIFMLYGWINNTNHMFAHLVPLGTPIVLMPFMVLIETISNIIRPITLSVRLAANLTAGHLLLILLGESMVNSSFMIIITVTAAQFALMTLEAAVAVIQAYVFATLSTLYASEV</sequence>
<dbReference type="AlphaFoldDB" id="A0A067YC99"/>
<keyword evidence="9 12" id="KW-0472">Membrane</keyword>
<dbReference type="SUPFAM" id="SSF81336">
    <property type="entry name" value="F1F0 ATP synthase subunit A"/>
    <property type="match status" value="1"/>
</dbReference>
<evidence type="ECO:0000256" key="7">
    <source>
        <dbReference type="ARBA" id="ARBA00022989"/>
    </source>
</evidence>
<dbReference type="CDD" id="cd00310">
    <property type="entry name" value="ATP-synt_Fo_a_6"/>
    <property type="match status" value="1"/>
</dbReference>
<keyword evidence="10" id="KW-0066">ATP synthesis</keyword>
<dbReference type="Pfam" id="PF00119">
    <property type="entry name" value="ATP-synt_A"/>
    <property type="match status" value="1"/>
</dbReference>
<geneLocation type="mitochondrion" evidence="13"/>
<feature type="transmembrane region" description="Helical" evidence="12">
    <location>
        <begin position="124"/>
        <end position="143"/>
    </location>
</feature>
<feature type="transmembrane region" description="Helical" evidence="12">
    <location>
        <begin position="97"/>
        <end position="117"/>
    </location>
</feature>
<dbReference type="GO" id="GO:0005743">
    <property type="term" value="C:mitochondrial inner membrane"/>
    <property type="evidence" value="ECO:0007669"/>
    <property type="project" value="UniProtKB-SubCell"/>
</dbReference>
<evidence type="ECO:0000256" key="2">
    <source>
        <dbReference type="ARBA" id="ARBA00006810"/>
    </source>
</evidence>
<comment type="subcellular location">
    <subcellularLocation>
        <location evidence="1">Membrane</location>
        <topology evidence="1">Multi-pass membrane protein</topology>
    </subcellularLocation>
    <subcellularLocation>
        <location evidence="11">Mitochondrion inner membrane</location>
        <topology evidence="11">Multi-pass membrane protein</topology>
    </subcellularLocation>
</comment>
<keyword evidence="7 12" id="KW-1133">Transmembrane helix</keyword>
<evidence type="ECO:0000256" key="10">
    <source>
        <dbReference type="ARBA" id="ARBA00023310"/>
    </source>
</evidence>
<dbReference type="PANTHER" id="PTHR11410:SF0">
    <property type="entry name" value="ATP SYNTHASE SUBUNIT A"/>
    <property type="match status" value="1"/>
</dbReference>
<accession>A0A067YC99</accession>
<keyword evidence="3" id="KW-0813">Transport</keyword>
<dbReference type="PRINTS" id="PR00123">
    <property type="entry name" value="ATPASEA"/>
</dbReference>
<dbReference type="InterPro" id="IPR000568">
    <property type="entry name" value="ATP_synth_F0_asu"/>
</dbReference>
<dbReference type="PANTHER" id="PTHR11410">
    <property type="entry name" value="ATP SYNTHASE SUBUNIT A"/>
    <property type="match status" value="1"/>
</dbReference>
<keyword evidence="6" id="KW-0375">Hydrogen ion transport</keyword>
<dbReference type="EMBL" id="KF493890">
    <property type="protein sequence ID" value="AGZ92369.1"/>
    <property type="molecule type" value="Genomic_DNA"/>
</dbReference>
<evidence type="ECO:0000256" key="4">
    <source>
        <dbReference type="ARBA" id="ARBA00022547"/>
    </source>
</evidence>
<gene>
    <name evidence="13" type="primary">ATP6</name>
</gene>
<feature type="transmembrane region" description="Helical" evidence="12">
    <location>
        <begin position="68"/>
        <end position="91"/>
    </location>
</feature>
<dbReference type="InterPro" id="IPR035908">
    <property type="entry name" value="F0_ATP_A_sf"/>
</dbReference>
<keyword evidence="4" id="KW-0138">CF(0)</keyword>
<protein>
    <recommendedName>
        <fullName evidence="11">ATP synthase subunit a</fullName>
    </recommendedName>
</protein>
<feature type="transmembrane region" description="Helical" evidence="12">
    <location>
        <begin position="184"/>
        <end position="211"/>
    </location>
</feature>
<dbReference type="Gene3D" id="1.20.120.220">
    <property type="entry name" value="ATP synthase, F0 complex, subunit A"/>
    <property type="match status" value="1"/>
</dbReference>
<evidence type="ECO:0000256" key="8">
    <source>
        <dbReference type="ARBA" id="ARBA00023065"/>
    </source>
</evidence>
<dbReference type="GO" id="GO:0046933">
    <property type="term" value="F:proton-transporting ATP synthase activity, rotational mechanism"/>
    <property type="evidence" value="ECO:0007669"/>
    <property type="project" value="TreeGrafter"/>
</dbReference>
<dbReference type="InterPro" id="IPR023011">
    <property type="entry name" value="ATP_synth_F0_asu_AS"/>
</dbReference>
<dbReference type="GeneID" id="19907501"/>
<keyword evidence="13" id="KW-0496">Mitochondrion</keyword>
<comment type="similarity">
    <text evidence="2">Belongs to the ATPase A chain family.</text>
</comment>
<evidence type="ECO:0000313" key="13">
    <source>
        <dbReference type="EMBL" id="AGZ92369.1"/>
    </source>
</evidence>
<dbReference type="InterPro" id="IPR045083">
    <property type="entry name" value="ATP_synth_F0_asu_bact/mt"/>
</dbReference>
<dbReference type="RefSeq" id="YP_009047719.1">
    <property type="nucleotide sequence ID" value="NC_024526.1"/>
</dbReference>
<reference evidence="13" key="1">
    <citation type="journal article" date="2014" name="Mitochondrial DNA">
        <title>Complete mitochondrial genome of the acorn barnacle Striatobalanus amaryllis (Crustacea: Maxillopoda): the first representative from Archaeobalanidae.</title>
        <authorList>
            <person name="Tsang L.M."/>
            <person name="Shen X."/>
            <person name="Chu K.H."/>
            <person name="Chan B.K."/>
        </authorList>
    </citation>
    <scope>NUCLEOTIDE SEQUENCE</scope>
</reference>
<dbReference type="NCBIfam" id="TIGR01131">
    <property type="entry name" value="ATP_synt_6_or_A"/>
    <property type="match status" value="1"/>
</dbReference>
<evidence type="ECO:0000256" key="12">
    <source>
        <dbReference type="SAM" id="Phobius"/>
    </source>
</evidence>
<feature type="transmembrane region" description="Helical" evidence="12">
    <location>
        <begin position="20"/>
        <end position="38"/>
    </location>
</feature>
<evidence type="ECO:0000256" key="9">
    <source>
        <dbReference type="ARBA" id="ARBA00023136"/>
    </source>
</evidence>
<evidence type="ECO:0000256" key="3">
    <source>
        <dbReference type="ARBA" id="ARBA00022448"/>
    </source>
</evidence>
<evidence type="ECO:0000256" key="6">
    <source>
        <dbReference type="ARBA" id="ARBA00022781"/>
    </source>
</evidence>
<keyword evidence="5 12" id="KW-0812">Transmembrane</keyword>
<dbReference type="CTD" id="4508"/>
<evidence type="ECO:0000256" key="1">
    <source>
        <dbReference type="ARBA" id="ARBA00004141"/>
    </source>
</evidence>
<organism evidence="13">
    <name type="scientific">Striatobalanus amaryllis</name>
    <dbReference type="NCBI Taxonomy" id="1414657"/>
    <lineage>
        <taxon>Eukaryota</taxon>
        <taxon>Metazoa</taxon>
        <taxon>Ecdysozoa</taxon>
        <taxon>Arthropoda</taxon>
        <taxon>Crustacea</taxon>
        <taxon>Multicrustacea</taxon>
        <taxon>Cirripedia</taxon>
        <taxon>Thoracica</taxon>
        <taxon>Thoracicalcarea</taxon>
        <taxon>Balanomorpha</taxon>
        <taxon>Balanoidea</taxon>
        <taxon>Balanidae</taxon>
        <taxon>Archaeobalaninae</taxon>
        <taxon>Striatobalanus</taxon>
    </lineage>
</organism>
<evidence type="ECO:0000256" key="11">
    <source>
        <dbReference type="RuleBase" id="RU004450"/>
    </source>
</evidence>
<dbReference type="PROSITE" id="PS00449">
    <property type="entry name" value="ATPASE_A"/>
    <property type="match status" value="1"/>
</dbReference>
<proteinExistence type="inferred from homology"/>
<dbReference type="GO" id="GO:0045259">
    <property type="term" value="C:proton-transporting ATP synthase complex"/>
    <property type="evidence" value="ECO:0007669"/>
    <property type="project" value="UniProtKB-KW"/>
</dbReference>